<dbReference type="EMBL" id="OOIP01000010">
    <property type="protein sequence ID" value="SPO38596.1"/>
    <property type="molecule type" value="Genomic_DNA"/>
</dbReference>
<evidence type="ECO:0000256" key="1">
    <source>
        <dbReference type="SAM" id="MobiDB-lite"/>
    </source>
</evidence>
<feature type="region of interest" description="Disordered" evidence="1">
    <location>
        <begin position="105"/>
        <end position="125"/>
    </location>
</feature>
<evidence type="ECO:0000313" key="3">
    <source>
        <dbReference type="Proteomes" id="UP000323386"/>
    </source>
</evidence>
<proteinExistence type="predicted"/>
<name>A0A5C3F3T3_9BASI</name>
<reference evidence="2 3" key="1">
    <citation type="submission" date="2018-03" db="EMBL/GenBank/DDBJ databases">
        <authorList>
            <person name="Guldener U."/>
        </authorList>
    </citation>
    <scope>NUCLEOTIDE SEQUENCE [LARGE SCALE GENOMIC DNA]</scope>
    <source>
        <strain evidence="2 3">DAOM196992</strain>
    </source>
</reference>
<dbReference type="AlphaFoldDB" id="A0A5C3F3T3"/>
<sequence length="235" mass="25707">MDLLDVGGMQAWAARELTLACLPGLPHVAVAQTTSLQRYKRYRQDLYLATDRSSLSPGRPALAGLSDFAWTSNLPTCRETKQADSERLRSLAKLAVPFRWHLRQAERRNPSSGSGQRGSEDFSRRPRAVVTRLLPHDSIWPGARCLAWPRQLVDGARRDRGTGTRTGAPSVVLDPQGLPLAVRGASAGLSTPCPASPRLASLRTAAWPVARDQRVMPTGEEQPRGVGEIDSDRIE</sequence>
<dbReference type="Proteomes" id="UP000323386">
    <property type="component" value="Unassembled WGS sequence"/>
</dbReference>
<feature type="region of interest" description="Disordered" evidence="1">
    <location>
        <begin position="210"/>
        <end position="235"/>
    </location>
</feature>
<protein>
    <submittedName>
        <fullName evidence="2">Uncharacterized protein</fullName>
    </submittedName>
</protein>
<gene>
    <name evidence="2" type="ORF">PSFLO_04074</name>
</gene>
<evidence type="ECO:0000313" key="2">
    <source>
        <dbReference type="EMBL" id="SPO38596.1"/>
    </source>
</evidence>
<organism evidence="2 3">
    <name type="scientific">Pseudozyma flocculosa</name>
    <dbReference type="NCBI Taxonomy" id="84751"/>
    <lineage>
        <taxon>Eukaryota</taxon>
        <taxon>Fungi</taxon>
        <taxon>Dikarya</taxon>
        <taxon>Basidiomycota</taxon>
        <taxon>Ustilaginomycotina</taxon>
        <taxon>Ustilaginomycetes</taxon>
        <taxon>Ustilaginales</taxon>
        <taxon>Ustilaginaceae</taxon>
        <taxon>Pseudozyma</taxon>
    </lineage>
</organism>
<keyword evidence="3" id="KW-1185">Reference proteome</keyword>
<accession>A0A5C3F3T3</accession>